<keyword evidence="1" id="KW-0472">Membrane</keyword>
<evidence type="ECO:0000256" key="1">
    <source>
        <dbReference type="SAM" id="Phobius"/>
    </source>
</evidence>
<feature type="transmembrane region" description="Helical" evidence="1">
    <location>
        <begin position="114"/>
        <end position="136"/>
    </location>
</feature>
<sequence>MPSETILTEQEQWNYFVRDFFIAAIFQGRFAYCLMSLHAVNPSILTYFVNSDPYPYLWANMVYGITVMIYTRPSLSVIAPFNRMVFGVLGSLMFNHSSMICYDWLTTLYPDSPYLLTFMGFMSGRLMMVHLLAFLYHIDTRSNIPGTIIRRDFAFETMYLY</sequence>
<keyword evidence="3" id="KW-1185">Reference proteome</keyword>
<keyword evidence="1" id="KW-0812">Transmembrane</keyword>
<proteinExistence type="predicted"/>
<name>A0AAV8ZQQ4_9CUCU</name>
<protein>
    <submittedName>
        <fullName evidence="2">Uncharacterized protein</fullName>
    </submittedName>
</protein>
<evidence type="ECO:0000313" key="2">
    <source>
        <dbReference type="EMBL" id="KAJ8968769.1"/>
    </source>
</evidence>
<comment type="caution">
    <text evidence="2">The sequence shown here is derived from an EMBL/GenBank/DDBJ whole genome shotgun (WGS) entry which is preliminary data.</text>
</comment>
<dbReference type="AlphaFoldDB" id="A0AAV8ZQQ4"/>
<dbReference type="EMBL" id="JANEYF010000653">
    <property type="protein sequence ID" value="KAJ8968769.1"/>
    <property type="molecule type" value="Genomic_DNA"/>
</dbReference>
<gene>
    <name evidence="2" type="ORF">NQ314_002118</name>
</gene>
<accession>A0AAV8ZQQ4</accession>
<evidence type="ECO:0000313" key="3">
    <source>
        <dbReference type="Proteomes" id="UP001162156"/>
    </source>
</evidence>
<organism evidence="2 3">
    <name type="scientific">Rhamnusium bicolor</name>
    <dbReference type="NCBI Taxonomy" id="1586634"/>
    <lineage>
        <taxon>Eukaryota</taxon>
        <taxon>Metazoa</taxon>
        <taxon>Ecdysozoa</taxon>
        <taxon>Arthropoda</taxon>
        <taxon>Hexapoda</taxon>
        <taxon>Insecta</taxon>
        <taxon>Pterygota</taxon>
        <taxon>Neoptera</taxon>
        <taxon>Endopterygota</taxon>
        <taxon>Coleoptera</taxon>
        <taxon>Polyphaga</taxon>
        <taxon>Cucujiformia</taxon>
        <taxon>Chrysomeloidea</taxon>
        <taxon>Cerambycidae</taxon>
        <taxon>Lepturinae</taxon>
        <taxon>Rhagiini</taxon>
        <taxon>Rhamnusium</taxon>
    </lineage>
</organism>
<feature type="transmembrane region" description="Helical" evidence="1">
    <location>
        <begin position="53"/>
        <end position="70"/>
    </location>
</feature>
<dbReference type="Proteomes" id="UP001162156">
    <property type="component" value="Unassembled WGS sequence"/>
</dbReference>
<reference evidence="2" key="1">
    <citation type="journal article" date="2023" name="Insect Mol. Biol.">
        <title>Genome sequencing provides insights into the evolution of gene families encoding plant cell wall-degrading enzymes in longhorned beetles.</title>
        <authorList>
            <person name="Shin N.R."/>
            <person name="Okamura Y."/>
            <person name="Kirsch R."/>
            <person name="Pauchet Y."/>
        </authorList>
    </citation>
    <scope>NUCLEOTIDE SEQUENCE</scope>
    <source>
        <strain evidence="2">RBIC_L_NR</strain>
    </source>
</reference>
<keyword evidence="1" id="KW-1133">Transmembrane helix</keyword>
<feature type="transmembrane region" description="Helical" evidence="1">
    <location>
        <begin position="20"/>
        <end position="41"/>
    </location>
</feature>